<dbReference type="EMBL" id="FQWS01000001">
    <property type="protein sequence ID" value="SHG90987.1"/>
    <property type="molecule type" value="Genomic_DNA"/>
</dbReference>
<keyword evidence="2" id="KW-1185">Reference proteome</keyword>
<evidence type="ECO:0000313" key="1">
    <source>
        <dbReference type="EMBL" id="SHG90987.1"/>
    </source>
</evidence>
<reference evidence="2" key="1">
    <citation type="submission" date="2016-11" db="EMBL/GenBank/DDBJ databases">
        <authorList>
            <person name="Varghese N."/>
            <person name="Submissions S."/>
        </authorList>
    </citation>
    <scope>NUCLEOTIDE SEQUENCE [LARGE SCALE GENOMIC DNA]</scope>
    <source>
        <strain evidence="2">DSM 25330</strain>
    </source>
</reference>
<organism evidence="1 2">
    <name type="scientific">Winogradskyella jejuensis</name>
    <dbReference type="NCBI Taxonomy" id="1089305"/>
    <lineage>
        <taxon>Bacteria</taxon>
        <taxon>Pseudomonadati</taxon>
        <taxon>Bacteroidota</taxon>
        <taxon>Flavobacteriia</taxon>
        <taxon>Flavobacteriales</taxon>
        <taxon>Flavobacteriaceae</taxon>
        <taxon>Winogradskyella</taxon>
    </lineage>
</organism>
<gene>
    <name evidence="1" type="ORF">SAMN05444148_1253</name>
</gene>
<accession>A0A1M5NNB7</accession>
<name>A0A1M5NNB7_9FLAO</name>
<proteinExistence type="predicted"/>
<evidence type="ECO:0000313" key="2">
    <source>
        <dbReference type="Proteomes" id="UP000184522"/>
    </source>
</evidence>
<dbReference type="AlphaFoldDB" id="A0A1M5NNB7"/>
<protein>
    <submittedName>
        <fullName evidence="1">Uncharacterized protein</fullName>
    </submittedName>
</protein>
<dbReference type="Proteomes" id="UP000184522">
    <property type="component" value="Unassembled WGS sequence"/>
</dbReference>
<sequence>MIAITLFYKEPFNQKNTNWIIEEYNDGKCHYPFDIDNDSNYYFTHGATLQLKRSKIIITLNYPKEQYYGKYKSFEKNDSNYIELYNFKNEKLNGIYELDFNQFMESNNLKSYELILKSNTVYIQAKRSDFKLNF</sequence>